<evidence type="ECO:0000313" key="1">
    <source>
        <dbReference type="EMBL" id="EPP38404.1"/>
    </source>
</evidence>
<reference evidence="1" key="1">
    <citation type="submission" date="2013-04" db="EMBL/GenBank/DDBJ databases">
        <title>Genome sequence of Chlamydia psittaci 10_881_SC42.</title>
        <authorList>
            <person name="Huot-Creasy H."/>
            <person name="McCracken C.L."/>
            <person name="Humphries M."/>
            <person name="Sachse K."/>
            <person name="Laroucau K."/>
            <person name="Bavoil P."/>
            <person name="Myers G.S."/>
        </authorList>
    </citation>
    <scope>NUCLEOTIDE SEQUENCE [LARGE SCALE GENOMIC DNA]</scope>
    <source>
        <strain evidence="1">10_881_SC42</strain>
    </source>
</reference>
<protein>
    <submittedName>
        <fullName evidence="1">Cell wall associated hydrolase</fullName>
    </submittedName>
</protein>
<accession>A0ABN0MSK4</accession>
<proteinExistence type="predicted"/>
<dbReference type="EMBL" id="ATND01000002">
    <property type="protein sequence ID" value="EPP38404.1"/>
    <property type="molecule type" value="Genomic_DNA"/>
</dbReference>
<dbReference type="GO" id="GO:0016787">
    <property type="term" value="F:hydrolase activity"/>
    <property type="evidence" value="ECO:0007669"/>
    <property type="project" value="UniProtKB-KW"/>
</dbReference>
<dbReference type="Proteomes" id="UP000014821">
    <property type="component" value="Unassembled WGS sequence"/>
</dbReference>
<sequence>MFYLFIRLLFIIKNVLFYLLINEKLIRNQQMKESLKRINLQNSTATNTVDESSVSCSGDEVLVHQPWNIGNTTIKNIVRPTINESESLPNGCIVLKSDLSDYLQKGLVTTSGTYLRTIGGLMVGNIDMGNNKVSGLPTSYAEIQVDSKDIVSVGMVQEDIGAIADTVKILVRRMDEITDPQYGLDKLFTDLGSPGENGVLAHPNQAKWLIINGDNTMEGTLHFQKLEQTSLLGENPTITGLYIGNSSSSSGGNGSSGSGTLQAVGAISNETDADLLTRLVAVDDLTKTLEPVKNSTGTGTSTATYPQWTGMDVPFICLTSSNSSSTNPVKSKCADKFMTYTNEGQLTLLRRGLYFISFCFDFSSASSSDTSDSSATDVSCTLSLTPNGGSKTTVYTCSGKSDTTLTGQCYLFAEGDTPSVSTTLSIEVTPTPVSKKMWAISFRACY</sequence>
<comment type="caution">
    <text evidence="1">The sequence shown here is derived from an EMBL/GenBank/DDBJ whole genome shotgun (WGS) entry which is preliminary data.</text>
</comment>
<keyword evidence="2" id="KW-1185">Reference proteome</keyword>
<evidence type="ECO:0000313" key="2">
    <source>
        <dbReference type="Proteomes" id="UP000014821"/>
    </source>
</evidence>
<name>A0ABN0MSK4_9CHLA</name>
<keyword evidence="1" id="KW-0378">Hydrolase</keyword>
<organism evidence="1 2">
    <name type="scientific">Chlamydia avium</name>
    <dbReference type="NCBI Taxonomy" id="1457141"/>
    <lineage>
        <taxon>Bacteria</taxon>
        <taxon>Pseudomonadati</taxon>
        <taxon>Chlamydiota</taxon>
        <taxon>Chlamydiia</taxon>
        <taxon>Chlamydiales</taxon>
        <taxon>Chlamydiaceae</taxon>
        <taxon>Chlamydia/Chlamydophila group</taxon>
        <taxon>Chlamydia</taxon>
    </lineage>
</organism>
<gene>
    <name evidence="1" type="ORF">CP10881SC42_0628</name>
</gene>